<dbReference type="RefSeq" id="WP_102894110.1">
    <property type="nucleotide sequence ID" value="NZ_JAMOHU010000004.1"/>
</dbReference>
<dbReference type="InterPro" id="IPR004961">
    <property type="entry name" value="Lipase_chaperone"/>
</dbReference>
<keyword evidence="8 16" id="KW-0442">Lipid degradation</keyword>
<evidence type="ECO:0000256" key="11">
    <source>
        <dbReference type="ARBA" id="ARBA00023136"/>
    </source>
</evidence>
<evidence type="ECO:0000256" key="15">
    <source>
        <dbReference type="ARBA" id="ARBA00033028"/>
    </source>
</evidence>
<dbReference type="GO" id="GO:0005886">
    <property type="term" value="C:plasma membrane"/>
    <property type="evidence" value="ECO:0007669"/>
    <property type="project" value="UniProtKB-SubCell"/>
</dbReference>
<dbReference type="Proteomes" id="UP000236023">
    <property type="component" value="Unassembled WGS sequence"/>
</dbReference>
<gene>
    <name evidence="16" type="primary">lifO</name>
    <name evidence="20" type="ORF">CXK94_09310</name>
</gene>
<keyword evidence="12 16" id="KW-0143">Chaperone</keyword>
<feature type="region of interest" description="Disordered" evidence="18">
    <location>
        <begin position="28"/>
        <end position="68"/>
    </location>
</feature>
<feature type="coiled-coil region" evidence="17">
    <location>
        <begin position="272"/>
        <end position="299"/>
    </location>
</feature>
<evidence type="ECO:0000256" key="9">
    <source>
        <dbReference type="ARBA" id="ARBA00022989"/>
    </source>
</evidence>
<organism evidence="20 21">
    <name type="scientific">Stutzerimonas stutzeri</name>
    <name type="common">Pseudomonas stutzeri</name>
    <dbReference type="NCBI Taxonomy" id="316"/>
    <lineage>
        <taxon>Bacteria</taxon>
        <taxon>Pseudomonadati</taxon>
        <taxon>Pseudomonadota</taxon>
        <taxon>Gammaproteobacteria</taxon>
        <taxon>Pseudomonadales</taxon>
        <taxon>Pseudomonadaceae</taxon>
        <taxon>Stutzerimonas</taxon>
    </lineage>
</organism>
<evidence type="ECO:0000256" key="3">
    <source>
        <dbReference type="ARBA" id="ARBA00010358"/>
    </source>
</evidence>
<accession>A0A2N8T4S5</accession>
<dbReference type="GO" id="GO:0051082">
    <property type="term" value="F:unfolded protein binding"/>
    <property type="evidence" value="ECO:0007669"/>
    <property type="project" value="UniProtKB-UniRule"/>
</dbReference>
<comment type="subcellular location">
    <subcellularLocation>
        <location evidence="2">Cell inner membrane</location>
        <topology evidence="2">Single-pass membrane protein</topology>
        <orientation evidence="2">Periplasmic side</orientation>
    </subcellularLocation>
</comment>
<evidence type="ECO:0000256" key="6">
    <source>
        <dbReference type="ARBA" id="ARBA00022519"/>
    </source>
</evidence>
<evidence type="ECO:0000256" key="14">
    <source>
        <dbReference type="ARBA" id="ARBA00031542"/>
    </source>
</evidence>
<keyword evidence="17" id="KW-0175">Coiled coil</keyword>
<dbReference type="GO" id="GO:0016042">
    <property type="term" value="P:lipid catabolic process"/>
    <property type="evidence" value="ECO:0007669"/>
    <property type="project" value="UniProtKB-UniRule"/>
</dbReference>
<evidence type="ECO:0000256" key="8">
    <source>
        <dbReference type="ARBA" id="ARBA00022963"/>
    </source>
</evidence>
<evidence type="ECO:0000256" key="10">
    <source>
        <dbReference type="ARBA" id="ARBA00023098"/>
    </source>
</evidence>
<evidence type="ECO:0000256" key="18">
    <source>
        <dbReference type="SAM" id="MobiDB-lite"/>
    </source>
</evidence>
<evidence type="ECO:0000256" key="12">
    <source>
        <dbReference type="ARBA" id="ARBA00023186"/>
    </source>
</evidence>
<dbReference type="AlphaFoldDB" id="A0A2N8T4S5"/>
<feature type="compositionally biased region" description="Low complexity" evidence="18">
    <location>
        <begin position="40"/>
        <end position="49"/>
    </location>
</feature>
<evidence type="ECO:0000256" key="5">
    <source>
        <dbReference type="ARBA" id="ARBA00022475"/>
    </source>
</evidence>
<proteinExistence type="inferred from homology"/>
<comment type="function">
    <text evidence="1 16">May be involved in the folding of the extracellular lipase during its passage through the periplasm.</text>
</comment>
<keyword evidence="19" id="KW-0732">Signal</keyword>
<dbReference type="HAMAP" id="MF_00790">
    <property type="entry name" value="Lipase_chap"/>
    <property type="match status" value="1"/>
</dbReference>
<dbReference type="EMBL" id="POUT01000004">
    <property type="protein sequence ID" value="PNG09738.1"/>
    <property type="molecule type" value="Genomic_DNA"/>
</dbReference>
<sequence>MNRFTVLLVLASALGLAFMLGRSETTVEADTTSPAPPAPAEAARLSAPAGTRAQDKRMPTASDSLPASLKGTRIDGRFRLDADGNLAIDGEIRRVFDYFLSTLGEEPLKHSLERLRRYIAAQLPEPAEGQALALLKQYLDYKRQLLELEAHVPRSTDLPAMRQRLTAVQALRARVFEPPVHQAFFGLDEAYDRFSLERLAIRLDPALDSAAKGRAIDRLRAGLPEGLQDLLLPQLQSELRERSAALQARGGSAEQLRQLRQQRVGSAAAERLEALDRQRHAWQQRVAAYRRERQRIEASRGLDDSDRQAAIAQLEAEHFDESERLRLLAAGQLAQSRPGQ</sequence>
<comment type="similarity">
    <text evidence="3 16">Belongs to the lipase chaperone family.</text>
</comment>
<dbReference type="SUPFAM" id="SSF158855">
    <property type="entry name" value="Lipase chaperone-like"/>
    <property type="match status" value="1"/>
</dbReference>
<dbReference type="GO" id="GO:0006457">
    <property type="term" value="P:protein folding"/>
    <property type="evidence" value="ECO:0007669"/>
    <property type="project" value="UniProtKB-UniRule"/>
</dbReference>
<dbReference type="NCBIfam" id="NF002334">
    <property type="entry name" value="PRK01294.1-2"/>
    <property type="match status" value="1"/>
</dbReference>
<evidence type="ECO:0000256" key="1">
    <source>
        <dbReference type="ARBA" id="ARBA00003280"/>
    </source>
</evidence>
<keyword evidence="11 16" id="KW-0472">Membrane</keyword>
<evidence type="ECO:0000256" key="19">
    <source>
        <dbReference type="SAM" id="SignalP"/>
    </source>
</evidence>
<evidence type="ECO:0000313" key="20">
    <source>
        <dbReference type="EMBL" id="PNG09738.1"/>
    </source>
</evidence>
<keyword evidence="7 16" id="KW-0812">Transmembrane</keyword>
<comment type="caution">
    <text evidence="20">The sequence shown here is derived from an EMBL/GenBank/DDBJ whole genome shotgun (WGS) entry which is preliminary data.</text>
</comment>
<protein>
    <recommendedName>
        <fullName evidence="4 16">Lipase chaperone</fullName>
    </recommendedName>
    <alternativeName>
        <fullName evidence="16">Lipase activator protein</fullName>
    </alternativeName>
    <alternativeName>
        <fullName evidence="15 16">Lipase foldase</fullName>
    </alternativeName>
    <alternativeName>
        <fullName evidence="13 16">Lipase helper protein</fullName>
    </alternativeName>
    <alternativeName>
        <fullName evidence="14 16">Lipase modulator</fullName>
    </alternativeName>
</protein>
<evidence type="ECO:0000256" key="17">
    <source>
        <dbReference type="SAM" id="Coils"/>
    </source>
</evidence>
<keyword evidence="6 16" id="KW-0997">Cell inner membrane</keyword>
<evidence type="ECO:0000256" key="13">
    <source>
        <dbReference type="ARBA" id="ARBA00030948"/>
    </source>
</evidence>
<name>A0A2N8T4S5_STUST</name>
<dbReference type="Pfam" id="PF03280">
    <property type="entry name" value="Lipase_chap"/>
    <property type="match status" value="1"/>
</dbReference>
<keyword evidence="9 16" id="KW-1133">Transmembrane helix</keyword>
<reference evidence="20 21" key="1">
    <citation type="submission" date="2018-01" db="EMBL/GenBank/DDBJ databases">
        <title>Denitrification phenotypes of diverse strains of Pseudomonas stutzeri.</title>
        <authorList>
            <person name="Milligan D.A."/>
            <person name="Bergaust L."/>
            <person name="Bakken L.R."/>
            <person name="Frostegard A."/>
        </authorList>
    </citation>
    <scope>NUCLEOTIDE SEQUENCE [LARGE SCALE GENOMIC DNA]</scope>
    <source>
        <strain evidence="20 21">24a75</strain>
    </source>
</reference>
<keyword evidence="5 16" id="KW-1003">Cell membrane</keyword>
<keyword evidence="10 16" id="KW-0443">Lipid metabolism</keyword>
<evidence type="ECO:0000256" key="16">
    <source>
        <dbReference type="HAMAP-Rule" id="MF_00790"/>
    </source>
</evidence>
<evidence type="ECO:0000313" key="21">
    <source>
        <dbReference type="Proteomes" id="UP000236023"/>
    </source>
</evidence>
<feature type="chain" id="PRO_5014892836" description="Lipase chaperone" evidence="19">
    <location>
        <begin position="30"/>
        <end position="340"/>
    </location>
</feature>
<feature type="signal peptide" evidence="19">
    <location>
        <begin position="1"/>
        <end position="29"/>
    </location>
</feature>
<evidence type="ECO:0000256" key="4">
    <source>
        <dbReference type="ARBA" id="ARBA00019692"/>
    </source>
</evidence>
<evidence type="ECO:0000256" key="7">
    <source>
        <dbReference type="ARBA" id="ARBA00022692"/>
    </source>
</evidence>
<evidence type="ECO:0000256" key="2">
    <source>
        <dbReference type="ARBA" id="ARBA00004383"/>
    </source>
</evidence>